<dbReference type="InterPro" id="IPR004477">
    <property type="entry name" value="ComEC_N"/>
</dbReference>
<evidence type="ECO:0000313" key="8">
    <source>
        <dbReference type="EMBL" id="CDS85334.1"/>
    </source>
</evidence>
<reference evidence="10" key="1">
    <citation type="submission" date="2014-07" db="EMBL/GenBank/DDBJ databases">
        <authorList>
            <person name="Monot Marc"/>
        </authorList>
    </citation>
    <scope>NUCLEOTIDE SEQUENCE</scope>
    <source>
        <strain evidence="10">7032989</strain>
        <strain evidence="9">7032994</strain>
    </source>
</reference>
<feature type="transmembrane region" description="Helical" evidence="6">
    <location>
        <begin position="178"/>
        <end position="197"/>
    </location>
</feature>
<dbReference type="Pfam" id="PF03772">
    <property type="entry name" value="Competence"/>
    <property type="match status" value="1"/>
</dbReference>
<feature type="transmembrane region" description="Helical" evidence="6">
    <location>
        <begin position="250"/>
        <end position="267"/>
    </location>
</feature>
<organism evidence="10">
    <name type="scientific">Clostridioides difficile</name>
    <name type="common">Peptoclostridium difficile</name>
    <dbReference type="NCBI Taxonomy" id="1496"/>
    <lineage>
        <taxon>Bacteria</taxon>
        <taxon>Bacillati</taxon>
        <taxon>Bacillota</taxon>
        <taxon>Clostridia</taxon>
        <taxon>Peptostreptococcales</taxon>
        <taxon>Peptostreptococcaceae</taxon>
        <taxon>Clostridioides</taxon>
    </lineage>
</organism>
<evidence type="ECO:0000256" key="2">
    <source>
        <dbReference type="ARBA" id="ARBA00022475"/>
    </source>
</evidence>
<feature type="domain" description="ComEC/Rec2-related protein" evidence="7">
    <location>
        <begin position="156"/>
        <end position="410"/>
    </location>
</feature>
<evidence type="ECO:0000259" key="7">
    <source>
        <dbReference type="Pfam" id="PF03772"/>
    </source>
</evidence>
<comment type="subcellular location">
    <subcellularLocation>
        <location evidence="1">Cell membrane</location>
        <topology evidence="1">Multi-pass membrane protein</topology>
    </subcellularLocation>
</comment>
<keyword evidence="4 6" id="KW-1133">Transmembrane helix</keyword>
<dbReference type="EMBL" id="LK933116">
    <property type="protein sequence ID" value="CDT33937.1"/>
    <property type="molecule type" value="Genomic_DNA"/>
</dbReference>
<dbReference type="InterPro" id="IPR052159">
    <property type="entry name" value="Competence_DNA_uptake"/>
</dbReference>
<evidence type="ECO:0000313" key="10">
    <source>
        <dbReference type="EMBL" id="CDT33937.1"/>
    </source>
</evidence>
<feature type="transmembrane region" description="Helical" evidence="6">
    <location>
        <begin position="354"/>
        <end position="372"/>
    </location>
</feature>
<feature type="transmembrane region" description="Helical" evidence="6">
    <location>
        <begin position="12"/>
        <end position="30"/>
    </location>
</feature>
<sequence length="433" mass="49967">MGVIIIQIRRPLLIILMFVVAISFIITNNTKNDEELNDKIITIQGVVKGKIEKKRYNQYKVGVFLINDYTKNKNLKIGQKVNITGKFKSLDKMKYDDFDYGRYIKSTGYKGIVYINNYKIIDKNKRYSLIGEIKFYISKTYRYLYKKNSDFINSILLAEVENLTEEQKEIFTRTGTSHVISISGLHTGILCVIISFLLRGINKLYKLLILSIFITLYCIMVGASPSIIRSIAFVMIFYLSIFIDRKKDGISALSLIGIILIMNNPYVIYNVSFQLSFLATLSILIFYNKINSIIKLSMVSLTISSNILTLPIIYYTFKGIPLLSIIGNLIIVLFVGVIMYLSIASLIVFKVSVVIAKIISFFNSTLIESIFFLLEKISNLSFAYINIENPKFYIVVIYYIGVFFYIFYIEGKEIKEQENELQGYYKECKREKL</sequence>
<keyword evidence="2" id="KW-1003">Cell membrane</keyword>
<name>A0A069AQ03_CLODI</name>
<evidence type="ECO:0000256" key="1">
    <source>
        <dbReference type="ARBA" id="ARBA00004651"/>
    </source>
</evidence>
<dbReference type="AlphaFoldDB" id="A0A069AQ03"/>
<gene>
    <name evidence="10" type="ORF">BN1095_440052</name>
    <name evidence="8" type="ORF">BN1096_520227</name>
    <name evidence="9" type="ORF">BN1097_630394</name>
</gene>
<dbReference type="GO" id="GO:0005886">
    <property type="term" value="C:plasma membrane"/>
    <property type="evidence" value="ECO:0007669"/>
    <property type="project" value="UniProtKB-SubCell"/>
</dbReference>
<dbReference type="SUPFAM" id="SSF81665">
    <property type="entry name" value="Calcium ATPase, transmembrane domain M"/>
    <property type="match status" value="1"/>
</dbReference>
<dbReference type="EMBL" id="LK932402">
    <property type="protein sequence ID" value="CDS88098.1"/>
    <property type="molecule type" value="Genomic_DNA"/>
</dbReference>
<protein>
    <submittedName>
        <fullName evidence="9">ComEC/Rec2-like protein</fullName>
    </submittedName>
    <submittedName>
        <fullName evidence="10">Putative membrane protein</fullName>
    </submittedName>
</protein>
<dbReference type="EMBL" id="LK932505">
    <property type="protein sequence ID" value="CDS85334.1"/>
    <property type="molecule type" value="Genomic_DNA"/>
</dbReference>
<evidence type="ECO:0000256" key="5">
    <source>
        <dbReference type="ARBA" id="ARBA00023136"/>
    </source>
</evidence>
<evidence type="ECO:0000256" key="3">
    <source>
        <dbReference type="ARBA" id="ARBA00022692"/>
    </source>
</evidence>
<proteinExistence type="predicted"/>
<evidence type="ECO:0000313" key="9">
    <source>
        <dbReference type="EMBL" id="CDS88098.1"/>
    </source>
</evidence>
<feature type="transmembrane region" description="Helical" evidence="6">
    <location>
        <begin position="204"/>
        <end position="220"/>
    </location>
</feature>
<keyword evidence="3 6" id="KW-0812">Transmembrane</keyword>
<dbReference type="NCBIfam" id="TIGR00360">
    <property type="entry name" value="ComEC_N-term"/>
    <property type="match status" value="1"/>
</dbReference>
<dbReference type="PANTHER" id="PTHR30619">
    <property type="entry name" value="DNA INTERNALIZATION/COMPETENCE PROTEIN COMEC/REC2"/>
    <property type="match status" value="1"/>
</dbReference>
<keyword evidence="5 6" id="KW-0472">Membrane</keyword>
<dbReference type="PANTHER" id="PTHR30619:SF1">
    <property type="entry name" value="RECOMBINATION PROTEIN 2"/>
    <property type="match status" value="1"/>
</dbReference>
<feature type="transmembrane region" description="Helical" evidence="6">
    <location>
        <begin position="323"/>
        <end position="347"/>
    </location>
</feature>
<evidence type="ECO:0000256" key="6">
    <source>
        <dbReference type="SAM" id="Phobius"/>
    </source>
</evidence>
<feature type="transmembrane region" description="Helical" evidence="6">
    <location>
        <begin position="392"/>
        <end position="409"/>
    </location>
</feature>
<dbReference type="InterPro" id="IPR023298">
    <property type="entry name" value="ATPase_P-typ_TM_dom_sf"/>
</dbReference>
<feature type="transmembrane region" description="Helical" evidence="6">
    <location>
        <begin position="297"/>
        <end position="317"/>
    </location>
</feature>
<accession>A0A069AQ03</accession>
<dbReference type="RefSeq" id="WP_021366995.1">
    <property type="nucleotide sequence ID" value="NZ_BBYB01000197.1"/>
</dbReference>
<evidence type="ECO:0000256" key="4">
    <source>
        <dbReference type="ARBA" id="ARBA00022989"/>
    </source>
</evidence>